<protein>
    <submittedName>
        <fullName evidence="1">Uncharacterized protein</fullName>
    </submittedName>
</protein>
<evidence type="ECO:0000313" key="2">
    <source>
        <dbReference type="Proteomes" id="UP001529510"/>
    </source>
</evidence>
<sequence length="62" mass="6931">TQACLEYQISSCVSEKESDSGGYHVLRVKKCVWNLVSRDTFLLPRNHIEKSDCKSEAAVDVG</sequence>
<dbReference type="AlphaFoldDB" id="A0ABD0QT65"/>
<name>A0ABD0QT65_CIRMR</name>
<evidence type="ECO:0000313" key="1">
    <source>
        <dbReference type="EMBL" id="KAL0189409.1"/>
    </source>
</evidence>
<proteinExistence type="predicted"/>
<dbReference type="Proteomes" id="UP001529510">
    <property type="component" value="Unassembled WGS sequence"/>
</dbReference>
<dbReference type="EMBL" id="JAMKFB020000007">
    <property type="protein sequence ID" value="KAL0189409.1"/>
    <property type="molecule type" value="Genomic_DNA"/>
</dbReference>
<organism evidence="1 2">
    <name type="scientific">Cirrhinus mrigala</name>
    <name type="common">Mrigala</name>
    <dbReference type="NCBI Taxonomy" id="683832"/>
    <lineage>
        <taxon>Eukaryota</taxon>
        <taxon>Metazoa</taxon>
        <taxon>Chordata</taxon>
        <taxon>Craniata</taxon>
        <taxon>Vertebrata</taxon>
        <taxon>Euteleostomi</taxon>
        <taxon>Actinopterygii</taxon>
        <taxon>Neopterygii</taxon>
        <taxon>Teleostei</taxon>
        <taxon>Ostariophysi</taxon>
        <taxon>Cypriniformes</taxon>
        <taxon>Cyprinidae</taxon>
        <taxon>Labeoninae</taxon>
        <taxon>Labeonini</taxon>
        <taxon>Cirrhinus</taxon>
    </lineage>
</organism>
<feature type="non-terminal residue" evidence="1">
    <location>
        <position position="62"/>
    </location>
</feature>
<keyword evidence="2" id="KW-1185">Reference proteome</keyword>
<gene>
    <name evidence="1" type="ORF">M9458_016508</name>
</gene>
<reference evidence="1 2" key="1">
    <citation type="submission" date="2024-05" db="EMBL/GenBank/DDBJ databases">
        <title>Genome sequencing and assembly of Indian major carp, Cirrhinus mrigala (Hamilton, 1822).</title>
        <authorList>
            <person name="Mohindra V."/>
            <person name="Chowdhury L.M."/>
            <person name="Lal K."/>
            <person name="Jena J.K."/>
        </authorList>
    </citation>
    <scope>NUCLEOTIDE SEQUENCE [LARGE SCALE GENOMIC DNA]</scope>
    <source>
        <strain evidence="1">CM1030</strain>
        <tissue evidence="1">Blood</tissue>
    </source>
</reference>
<comment type="caution">
    <text evidence="1">The sequence shown here is derived from an EMBL/GenBank/DDBJ whole genome shotgun (WGS) entry which is preliminary data.</text>
</comment>
<feature type="non-terminal residue" evidence="1">
    <location>
        <position position="1"/>
    </location>
</feature>
<accession>A0ABD0QT65</accession>